<comment type="subcellular location">
    <subcellularLocation>
        <location evidence="1">Cell membrane</location>
        <topology evidence="1">Multi-pass membrane protein</topology>
    </subcellularLocation>
</comment>
<dbReference type="Pfam" id="PF08395">
    <property type="entry name" value="7tm_7"/>
    <property type="match status" value="1"/>
</dbReference>
<dbReference type="GeneID" id="102654906"/>
<keyword evidence="2" id="KW-1003">Cell membrane</keyword>
<evidence type="ECO:0000256" key="4">
    <source>
        <dbReference type="ARBA" id="ARBA00022989"/>
    </source>
</evidence>
<sequence length="143" mass="16651">MNKIIEEIHQLSNIKDINVKYKMQSHIAYQEIIGSLIWVLIYSTKIIFVNNHCTKFCYEIEVTTHLLREIDIYYLDNSIRNEVQQFLLQIFLHPLKFIAGGYILNNKLSTMIFGGIMTFLVVLVQISSSPSMMKPLSSTFKDN</sequence>
<keyword evidence="8" id="KW-1185">Reference proteome</keyword>
<dbReference type="AlphaFoldDB" id="A0A7M7SS27"/>
<accession>A0A8B8HCL9</accession>
<keyword evidence="3 6" id="KW-0812">Transmembrane</keyword>
<dbReference type="GO" id="GO:0050909">
    <property type="term" value="P:sensory perception of taste"/>
    <property type="evidence" value="ECO:0007669"/>
    <property type="project" value="InterPro"/>
</dbReference>
<evidence type="ECO:0000313" key="8">
    <source>
        <dbReference type="Proteomes" id="UP000005203"/>
    </source>
</evidence>
<evidence type="ECO:0000256" key="3">
    <source>
        <dbReference type="ARBA" id="ARBA00022692"/>
    </source>
</evidence>
<evidence type="ECO:0000256" key="6">
    <source>
        <dbReference type="SAM" id="Phobius"/>
    </source>
</evidence>
<evidence type="ECO:0000256" key="5">
    <source>
        <dbReference type="ARBA" id="ARBA00023136"/>
    </source>
</evidence>
<evidence type="ECO:0000313" key="7">
    <source>
        <dbReference type="EnsemblMetazoa" id="XP_026301777"/>
    </source>
</evidence>
<dbReference type="OrthoDB" id="7678431at2759"/>
<dbReference type="Proteomes" id="UP000005203">
    <property type="component" value="Unplaced"/>
</dbReference>
<dbReference type="EnsemblMetazoa" id="XM_026445992">
    <property type="protein sequence ID" value="XP_026301777"/>
    <property type="gene ID" value="LOC102654906"/>
</dbReference>
<dbReference type="KEGG" id="ame:102654906"/>
<gene>
    <name evidence="9" type="primary">LOC102654906</name>
</gene>
<keyword evidence="5 6" id="KW-0472">Membrane</keyword>
<reference evidence="7" key="1">
    <citation type="submission" date="2021-01" db="UniProtKB">
        <authorList>
            <consortium name="EnsemblMetazoa"/>
        </authorList>
    </citation>
    <scope>IDENTIFICATION</scope>
    <source>
        <strain evidence="7">DH4</strain>
    </source>
</reference>
<evidence type="ECO:0000313" key="9">
    <source>
        <dbReference type="RefSeq" id="XP_026301777.1"/>
    </source>
</evidence>
<protein>
    <submittedName>
        <fullName evidence="9">Uncharacterized protein LOC102654906</fullName>
    </submittedName>
</protein>
<dbReference type="RefSeq" id="XP_026301777.1">
    <property type="nucleotide sequence ID" value="XM_026445992.1"/>
</dbReference>
<reference evidence="9" key="2">
    <citation type="submission" date="2025-04" db="UniProtKB">
        <authorList>
            <consortium name="RefSeq"/>
        </authorList>
    </citation>
    <scope>IDENTIFICATION</scope>
    <source>
        <strain evidence="9">DH4</strain>
        <tissue evidence="9">Whole body</tissue>
    </source>
</reference>
<dbReference type="InterPro" id="IPR013604">
    <property type="entry name" value="7TM_chemorcpt"/>
</dbReference>
<name>A0A7M7SS27_APIME</name>
<keyword evidence="4 6" id="KW-1133">Transmembrane helix</keyword>
<organism evidence="7">
    <name type="scientific">Apis mellifera</name>
    <name type="common">Honeybee</name>
    <dbReference type="NCBI Taxonomy" id="7460"/>
    <lineage>
        <taxon>Eukaryota</taxon>
        <taxon>Metazoa</taxon>
        <taxon>Ecdysozoa</taxon>
        <taxon>Arthropoda</taxon>
        <taxon>Hexapoda</taxon>
        <taxon>Insecta</taxon>
        <taxon>Pterygota</taxon>
        <taxon>Neoptera</taxon>
        <taxon>Endopterygota</taxon>
        <taxon>Hymenoptera</taxon>
        <taxon>Apocrita</taxon>
        <taxon>Aculeata</taxon>
        <taxon>Apoidea</taxon>
        <taxon>Anthophila</taxon>
        <taxon>Apidae</taxon>
        <taxon>Apis</taxon>
    </lineage>
</organism>
<evidence type="ECO:0000256" key="1">
    <source>
        <dbReference type="ARBA" id="ARBA00004651"/>
    </source>
</evidence>
<dbReference type="GO" id="GO:0005886">
    <property type="term" value="C:plasma membrane"/>
    <property type="evidence" value="ECO:0007669"/>
    <property type="project" value="UniProtKB-SubCell"/>
</dbReference>
<feature type="transmembrane region" description="Helical" evidence="6">
    <location>
        <begin position="110"/>
        <end position="128"/>
    </location>
</feature>
<evidence type="ECO:0000256" key="2">
    <source>
        <dbReference type="ARBA" id="ARBA00022475"/>
    </source>
</evidence>
<accession>A0A7M7SS27</accession>
<proteinExistence type="predicted"/>